<dbReference type="FunFam" id="1.10.506.10:FF:000027">
    <property type="entry name" value="Plexin A, isoform B"/>
    <property type="match status" value="1"/>
</dbReference>
<evidence type="ECO:0000256" key="14">
    <source>
        <dbReference type="SAM" id="MobiDB-lite"/>
    </source>
</evidence>
<dbReference type="InterPro" id="IPR013783">
    <property type="entry name" value="Ig-like_fold"/>
</dbReference>
<dbReference type="Pfam" id="PF01833">
    <property type="entry name" value="TIG"/>
    <property type="match status" value="3"/>
</dbReference>
<dbReference type="Pfam" id="PF01437">
    <property type="entry name" value="PSI"/>
    <property type="match status" value="2"/>
</dbReference>
<feature type="chain" id="PRO_5007369057" evidence="16">
    <location>
        <begin position="19"/>
        <end position="2005"/>
    </location>
</feature>
<dbReference type="FunFam" id="1.10.506.10:FF:000005">
    <property type="entry name" value="Plexin A1"/>
    <property type="match status" value="1"/>
</dbReference>
<dbReference type="SMART" id="SM00423">
    <property type="entry name" value="PSI"/>
    <property type="match status" value="3"/>
</dbReference>
<dbReference type="InterPro" id="IPR001627">
    <property type="entry name" value="Semap_dom"/>
</dbReference>
<organism evidence="18">
    <name type="scientific">Bactrocera dorsalis</name>
    <name type="common">Oriental fruit fly</name>
    <name type="synonym">Dacus dorsalis</name>
    <dbReference type="NCBI Taxonomy" id="27457"/>
    <lineage>
        <taxon>Eukaryota</taxon>
        <taxon>Metazoa</taxon>
        <taxon>Ecdysozoa</taxon>
        <taxon>Arthropoda</taxon>
        <taxon>Hexapoda</taxon>
        <taxon>Insecta</taxon>
        <taxon>Pterygota</taxon>
        <taxon>Neoptera</taxon>
        <taxon>Endopterygota</taxon>
        <taxon>Diptera</taxon>
        <taxon>Brachycera</taxon>
        <taxon>Muscomorpha</taxon>
        <taxon>Tephritoidea</taxon>
        <taxon>Tephritidae</taxon>
        <taxon>Bactrocera</taxon>
        <taxon>Bactrocera</taxon>
    </lineage>
</organism>
<feature type="transmembrane region" description="Helical" evidence="15">
    <location>
        <begin position="1451"/>
        <end position="1471"/>
    </location>
</feature>
<dbReference type="Pfam" id="PF01403">
    <property type="entry name" value="Sema"/>
    <property type="match status" value="1"/>
</dbReference>
<evidence type="ECO:0000256" key="11">
    <source>
        <dbReference type="ARBA" id="ARBA00023157"/>
    </source>
</evidence>
<dbReference type="Pfam" id="PF20170">
    <property type="entry name" value="Plexin_RBD"/>
    <property type="match status" value="1"/>
</dbReference>
<evidence type="ECO:0000313" key="21">
    <source>
        <dbReference type="RefSeq" id="XP_049316008.1"/>
    </source>
</evidence>
<keyword evidence="11" id="KW-1015">Disulfide bond</keyword>
<feature type="signal peptide" evidence="16">
    <location>
        <begin position="1"/>
        <end position="18"/>
    </location>
</feature>
<keyword evidence="10 15" id="KW-0472">Membrane</keyword>
<dbReference type="GO" id="GO:0017154">
    <property type="term" value="F:semaphorin receptor activity"/>
    <property type="evidence" value="ECO:0007669"/>
    <property type="project" value="InterPro"/>
</dbReference>
<dbReference type="CDD" id="cd01179">
    <property type="entry name" value="IPT_plexin_repeat2"/>
    <property type="match status" value="1"/>
</dbReference>
<evidence type="ECO:0000256" key="15">
    <source>
        <dbReference type="SAM" id="Phobius"/>
    </source>
</evidence>
<gene>
    <name evidence="18" type="primary">PLXA4</name>
    <name evidence="20 21" type="synonym">LOC105227174</name>
</gene>
<evidence type="ECO:0000256" key="9">
    <source>
        <dbReference type="ARBA" id="ARBA00022989"/>
    </source>
</evidence>
<feature type="domain" description="Sema" evidence="17">
    <location>
        <begin position="103"/>
        <end position="579"/>
    </location>
</feature>
<evidence type="ECO:0000256" key="4">
    <source>
        <dbReference type="ARBA" id="ARBA00022692"/>
    </source>
</evidence>
<evidence type="ECO:0000313" key="20">
    <source>
        <dbReference type="RefSeq" id="XP_049316006.1"/>
    </source>
</evidence>
<reference evidence="20 21" key="2">
    <citation type="submission" date="2025-05" db="UniProtKB">
        <authorList>
            <consortium name="RefSeq"/>
        </authorList>
    </citation>
    <scope>IDENTIFICATION</scope>
    <source>
        <tissue evidence="20 21">Adult</tissue>
    </source>
</reference>
<dbReference type="CDD" id="cd00603">
    <property type="entry name" value="IPT_PCSR"/>
    <property type="match status" value="1"/>
</dbReference>
<dbReference type="Proteomes" id="UP001652620">
    <property type="component" value="Chromosome 6"/>
</dbReference>
<evidence type="ECO:0000256" key="1">
    <source>
        <dbReference type="ARBA" id="ARBA00004251"/>
    </source>
</evidence>
<feature type="transmembrane region" description="Helical" evidence="15">
    <location>
        <begin position="1342"/>
        <end position="1362"/>
    </location>
</feature>
<dbReference type="Pfam" id="PF17960">
    <property type="entry name" value="TIG_plexin"/>
    <property type="match status" value="1"/>
</dbReference>
<sequence length="2005" mass="225155">MRVIIWFLLAFMLHYVTSIRSINTQNGQIKSSSRINDNNHIGTDILYASSLLNAVHIHKAELLSDEEDLVQISDGIIDGFTSASLKSALSDSNGGSSPSSSASAQFGNGDDNGKGGAVDAKNYSNIITNIINFDTPLNHLVVDTFTGRVFVGGVNYLYQLSPELELHETVKTGPKNDSVECTVLDCPAHAVRKPTENYNKVLLIDRATSRLIACGSLFQGTCSVRNLQNISIVEQDVPDAVVANDANSSTIAFIAPGPPQPSITNVMYVGVTYTNNSPYRSEIPAVASRSLEKTKMFQIASSAVTTGTRTFINSYAREGYLINYVYGFSSERFSYFLTTQLKHNYHSSPKEYITKIVRICQEDSNYYSYTEIPVDCITGGTKYNLVQAGYLGKPSMDLAGSLGITVQDDVLFGVFSVGDGNVSTDNSALCIYSLKSIRRKFMQNIKSCFNGVGSRGLDFISPNMLCVPTKLQTIGEDFCGLDVNSPLGGEQPIAVVPVAKFDTRLTAVAATSTSGYTVVFIGTANGHLKKVVVESVDSANEYADIPIRVGSPINPDMHFDSRNHFIYVMSLNEVAKVKVYDCSDYRTCGECLGARDPYCGWCSLENKCSPRSSCQDDANDPLYWVSYKTGKCTTITSVVPHQLQRTTARTLELIIDHLPQLKENLVCAFTTEEKALFTNATKKRNGVNCTTPRTDMLPQIEQGKHHFTAKLSVRTKDGPDLVSTDFTFFDCSTHSSCTRCVSSEFPCDWCVEAHRCTHDTAENCRNDILVTGVSRIGPSYRSGPGFCPTINATGEGSEMLVAAGTSKSIKVKVHIIGQFIVQTRFVCQFNIEGRVTSLNAQLLGDTIYCDNMEFQYTSRSPNLTATFAVIWGGSKPLDNPHDIHVVIYRCRDMADSCGMCLALSEKYNCGWCSSTNTCEVEEQCNKNNEGKTDWLNRMETCPNPEIHLFYPKTGPWEGGTNITIRGINLGKNFSDIYSGVRIAGISCMPFSEYYVDTKEIVCNVDSPGVQLYRSGRIVVQIGDYRGESKEDYEFVDPKITHFSPQYGPVSGGTHLRIVGKYLNAGSRIQAFINEHLRCEIISVDVTEAICRTAPSPGIIEGRLKMLFDNGPREFNEYNFKYVLDPTIDQVSSGPSSQLKVPRGIPAGGIEIAVTGTQFNYIQSPRMYVYYKSEIFYSQCKVQSATDMLCYSPVIKTDNDIFDADNPELLEYGFIMDNVLRVQNLSSKQKNHFELYPNPLYYNFEEDIKYYKSEYLTINGRNLDRACKETDVIVRIGKGICNITSLSRQQLTCRPPPEVPTESGNESGPEVIVRIGHSLQYRIGILSYASPNLMHDLSKNVQLGIGAGTVVILLIFVAFLVAYKKKTSESNRVLRNMQEQMDILELRVAAECKEAFAELQTEMTDLTGDLTSGGIPFLDYRTYAMKILFPNHEDHIVLQWERPELLRKEKGLRLFGQLIMNKTFLLLFIRTLESNRYFSMRERVNVASLIMVTLQSKLEYCTDILKTLLGDLIEKCIEGKSHPKLLLRRTESVAEKMLSAWFTFLLYKFLKECAGEPLYMLFRAVKGQVDKGPVDACTHEARYSLSEEKLIRQLIDFRPMTVYASIIQQPIFCNSIDMMPTHTENVPVKVLDCDTIGQVKEKCLDTIYRNIPWSQRPRRDDLDLEWRTGASGRVILYDEDTTSKTESEWKKLNTLQHYNVPDGAGLSLVPKQSSNYNFSILSDRNEKCHKYETLNLSKYTSSSPTFSRAGSPLNNDLHENGIKFWHLVKHHDSDIQKEGERVNKLVSEIYLTRLLATKGTLQKFVDDLFETIFSTAHRGSALPLAIKYMFDFLDDQALLHGITDHEVVHTWKSNSLPLRFWVNLIKNPNFVFDIHKSNIVDSCLSVVAQTFMDSCSTSDHRLGKDSPSSKLLYAKDIPEYRKWVERYYRDIREMPSISDQDMNAMLAEESRLHTTEFNTNCALHELYTYAVKYNEQLTVTLEEDEFSQKQRLAFKLEQVHNMMSGE</sequence>
<dbReference type="Pfam" id="PF08337">
    <property type="entry name" value="Plexin_cytopl"/>
    <property type="match status" value="1"/>
</dbReference>
<protein>
    <submittedName>
        <fullName evidence="20 21">Plexin-A2</fullName>
    </submittedName>
    <submittedName>
        <fullName evidence="18">Plexin-A4</fullName>
    </submittedName>
</protein>
<keyword evidence="3" id="KW-1003">Cell membrane</keyword>
<keyword evidence="9 15" id="KW-1133">Transmembrane helix</keyword>
<proteinExistence type="inferred from homology"/>
<dbReference type="InterPro" id="IPR041019">
    <property type="entry name" value="TIG1_plexin"/>
</dbReference>
<keyword evidence="4 15" id="KW-0812">Transmembrane</keyword>
<dbReference type="PANTHER" id="PTHR22625:SF70">
    <property type="entry name" value="PLEXIN A, ISOFORM A"/>
    <property type="match status" value="1"/>
</dbReference>
<dbReference type="GO" id="GO:0030334">
    <property type="term" value="P:regulation of cell migration"/>
    <property type="evidence" value="ECO:0007669"/>
    <property type="project" value="TreeGrafter"/>
</dbReference>
<dbReference type="CDD" id="cd12790">
    <property type="entry name" value="RasGAP_plexin_A"/>
    <property type="match status" value="1"/>
</dbReference>
<dbReference type="InterPro" id="IPR046800">
    <property type="entry name" value="Plexin_RBD"/>
</dbReference>
<dbReference type="Gene3D" id="2.130.10.10">
    <property type="entry name" value="YVTN repeat-like/Quinoprotein amine dehydrogenase"/>
    <property type="match status" value="1"/>
</dbReference>
<keyword evidence="12" id="KW-0325">Glycoprotein</keyword>
<dbReference type="FunFam" id="2.60.40.10:FF:001407">
    <property type="entry name" value="Plexin A, isoform B"/>
    <property type="match status" value="1"/>
</dbReference>
<evidence type="ECO:0000256" key="7">
    <source>
        <dbReference type="ARBA" id="ARBA00022782"/>
    </source>
</evidence>
<dbReference type="Gene3D" id="1.10.506.10">
    <property type="entry name" value="GTPase Activation - p120gap, domain 1"/>
    <property type="match status" value="2"/>
</dbReference>
<evidence type="ECO:0000256" key="3">
    <source>
        <dbReference type="ARBA" id="ARBA00022475"/>
    </source>
</evidence>
<dbReference type="CDD" id="cd11236">
    <property type="entry name" value="Sema_plexin_like"/>
    <property type="match status" value="1"/>
</dbReference>
<name>A0A034V9L5_BACDO</name>
<keyword evidence="19" id="KW-1185">Reference proteome</keyword>
<accession>A0A034V9L5</accession>
<dbReference type="GO" id="GO:0005886">
    <property type="term" value="C:plasma membrane"/>
    <property type="evidence" value="ECO:0007669"/>
    <property type="project" value="UniProtKB-SubCell"/>
</dbReference>
<dbReference type="PANTHER" id="PTHR22625">
    <property type="entry name" value="PLEXIN"/>
    <property type="match status" value="1"/>
</dbReference>
<dbReference type="RefSeq" id="XP_049316006.1">
    <property type="nucleotide sequence ID" value="XM_049460049.1"/>
</dbReference>
<comment type="caution">
    <text evidence="13">Lacks conserved residue(s) required for the propagation of feature annotation.</text>
</comment>
<comment type="subcellular location">
    <subcellularLocation>
        <location evidence="1">Cell membrane</location>
        <topology evidence="1">Single-pass type I membrane protein</topology>
    </subcellularLocation>
</comment>
<dbReference type="EMBL" id="GAKP01020724">
    <property type="protein sequence ID" value="JAC38228.1"/>
    <property type="molecule type" value="Transcribed_RNA"/>
</dbReference>
<dbReference type="InterPro" id="IPR008936">
    <property type="entry name" value="Rho_GTPase_activation_prot"/>
</dbReference>
<dbReference type="GO" id="GO:0048468">
    <property type="term" value="P:cell development"/>
    <property type="evidence" value="ECO:0007669"/>
    <property type="project" value="UniProtKB-ARBA"/>
</dbReference>
<dbReference type="Gene3D" id="3.10.20.90">
    <property type="entry name" value="Phosphatidylinositol 3-kinase Catalytic Subunit, Chain A, domain 1"/>
    <property type="match status" value="1"/>
</dbReference>
<dbReference type="SUPFAM" id="SSF101912">
    <property type="entry name" value="Sema domain"/>
    <property type="match status" value="1"/>
</dbReference>
<keyword evidence="6" id="KW-0677">Repeat</keyword>
<feature type="region of interest" description="Disordered" evidence="14">
    <location>
        <begin position="91"/>
        <end position="110"/>
    </location>
</feature>
<dbReference type="RefSeq" id="XP_049316008.1">
    <property type="nucleotide sequence ID" value="XM_049460051.1"/>
</dbReference>
<keyword evidence="5 16" id="KW-0732">Signal</keyword>
<dbReference type="SMART" id="SM00630">
    <property type="entry name" value="Sema"/>
    <property type="match status" value="1"/>
</dbReference>
<dbReference type="EMBL" id="GAKP01020725">
    <property type="protein sequence ID" value="JAC38227.1"/>
    <property type="molecule type" value="Transcribed_RNA"/>
</dbReference>
<dbReference type="InterPro" id="IPR013548">
    <property type="entry name" value="Plexin_cytoplasmic_RasGAP_dom"/>
</dbReference>
<dbReference type="InterPro" id="IPR002165">
    <property type="entry name" value="Plexin_repeat"/>
</dbReference>
<dbReference type="SMR" id="A0A034V9L5"/>
<dbReference type="GO" id="GO:0007399">
    <property type="term" value="P:nervous system development"/>
    <property type="evidence" value="ECO:0007669"/>
    <property type="project" value="UniProtKB-KW"/>
</dbReference>
<evidence type="ECO:0000256" key="6">
    <source>
        <dbReference type="ARBA" id="ARBA00022737"/>
    </source>
</evidence>
<dbReference type="SUPFAM" id="SSF103575">
    <property type="entry name" value="Plexin repeat"/>
    <property type="match status" value="1"/>
</dbReference>
<comment type="similarity">
    <text evidence="2">Belongs to the plexin family.</text>
</comment>
<dbReference type="FunFam" id="2.60.40.10:FF:001688">
    <property type="entry name" value="GM13016"/>
    <property type="match status" value="1"/>
</dbReference>
<evidence type="ECO:0000256" key="13">
    <source>
        <dbReference type="PROSITE-ProRule" id="PRU00352"/>
    </source>
</evidence>
<dbReference type="GO" id="GO:0002116">
    <property type="term" value="C:semaphorin receptor complex"/>
    <property type="evidence" value="ECO:0007669"/>
    <property type="project" value="TreeGrafter"/>
</dbReference>
<evidence type="ECO:0000313" key="18">
    <source>
        <dbReference type="EMBL" id="JAC38228.1"/>
    </source>
</evidence>
<dbReference type="Pfam" id="PF24479">
    <property type="entry name" value="PSI_PlexinA-B"/>
    <property type="match status" value="1"/>
</dbReference>
<dbReference type="OrthoDB" id="125363at2759"/>
<evidence type="ECO:0000259" key="17">
    <source>
        <dbReference type="PROSITE" id="PS51004"/>
    </source>
</evidence>
<evidence type="ECO:0000256" key="16">
    <source>
        <dbReference type="SAM" id="SignalP"/>
    </source>
</evidence>
<dbReference type="FunFam" id="2.60.40.10:FF:001496">
    <property type="entry name" value="Plexin A, isoform B"/>
    <property type="match status" value="1"/>
</dbReference>
<dbReference type="FunFam" id="3.10.20.90:FF:000248">
    <property type="entry name" value="Plexin A, isoform B"/>
    <property type="match status" value="1"/>
</dbReference>
<reference evidence="18" key="1">
    <citation type="journal article" date="2014" name="BMC Genomics">
        <title>Characterizing the developmental transcriptome of the oriental fruit fly, Bactrocera dorsalis (Diptera: Tephritidae) through comparative genomic analysis with Drosophila melanogaster utilizing modENCODE datasets.</title>
        <authorList>
            <person name="Geib S.M."/>
            <person name="Calla B."/>
            <person name="Hall B."/>
            <person name="Hou S."/>
            <person name="Manoukis N.C."/>
        </authorList>
    </citation>
    <scope>NUCLEOTIDE SEQUENCE</scope>
    <source>
        <strain evidence="18">Punador</strain>
    </source>
</reference>
<dbReference type="InterPro" id="IPR016201">
    <property type="entry name" value="PSI"/>
</dbReference>
<keyword evidence="8" id="KW-0524">Neurogenesis</keyword>
<dbReference type="InterPro" id="IPR015943">
    <property type="entry name" value="WD40/YVTN_repeat-like_dom_sf"/>
</dbReference>
<dbReference type="InterPro" id="IPR041362">
    <property type="entry name" value="TIG2_plexin"/>
</dbReference>
<dbReference type="InterPro" id="IPR031148">
    <property type="entry name" value="Plexin"/>
</dbReference>
<dbReference type="CDD" id="cd01180">
    <property type="entry name" value="IPT_plexin_repeat1"/>
    <property type="match status" value="1"/>
</dbReference>
<evidence type="ECO:0000256" key="5">
    <source>
        <dbReference type="ARBA" id="ARBA00022729"/>
    </source>
</evidence>
<evidence type="ECO:0000256" key="2">
    <source>
        <dbReference type="ARBA" id="ARBA00010297"/>
    </source>
</evidence>
<dbReference type="SUPFAM" id="SSF81296">
    <property type="entry name" value="E set domains"/>
    <property type="match status" value="3"/>
</dbReference>
<evidence type="ECO:0000256" key="8">
    <source>
        <dbReference type="ARBA" id="ARBA00022902"/>
    </source>
</evidence>
<dbReference type="SMART" id="SM00429">
    <property type="entry name" value="IPT"/>
    <property type="match status" value="3"/>
</dbReference>
<feature type="compositionally biased region" description="Low complexity" evidence="14">
    <location>
        <begin position="91"/>
        <end position="107"/>
    </location>
</feature>
<dbReference type="InterPro" id="IPR002909">
    <property type="entry name" value="IPT_dom"/>
</dbReference>
<keyword evidence="7" id="KW-0221">Differentiation</keyword>
<dbReference type="FunFam" id="2.60.40.10:FF:001556">
    <property type="entry name" value="Plexin A, isoform B"/>
    <property type="match status" value="1"/>
</dbReference>
<evidence type="ECO:0000313" key="19">
    <source>
        <dbReference type="Proteomes" id="UP001652620"/>
    </source>
</evidence>
<dbReference type="PROSITE" id="PS51004">
    <property type="entry name" value="SEMA"/>
    <property type="match status" value="1"/>
</dbReference>
<dbReference type="OMA" id="KYNEQLM"/>
<dbReference type="Pfam" id="PF18020">
    <property type="entry name" value="TIG_2"/>
    <property type="match status" value="1"/>
</dbReference>
<dbReference type="Gene3D" id="2.60.40.10">
    <property type="entry name" value="Immunoglobulins"/>
    <property type="match status" value="4"/>
</dbReference>
<evidence type="ECO:0000256" key="10">
    <source>
        <dbReference type="ARBA" id="ARBA00023136"/>
    </source>
</evidence>
<dbReference type="InterPro" id="IPR036352">
    <property type="entry name" value="Semap_dom_sf"/>
</dbReference>
<dbReference type="SUPFAM" id="SSF48350">
    <property type="entry name" value="GTPase activation domain, GAP"/>
    <property type="match status" value="1"/>
</dbReference>
<dbReference type="FunFam" id="2.130.10.10:FF:000451">
    <property type="entry name" value="Plexin A4, B"/>
    <property type="match status" value="1"/>
</dbReference>
<dbReference type="InterPro" id="IPR014756">
    <property type="entry name" value="Ig_E-set"/>
</dbReference>
<evidence type="ECO:0000256" key="12">
    <source>
        <dbReference type="ARBA" id="ARBA00023180"/>
    </source>
</evidence>